<evidence type="ECO:0000313" key="4">
    <source>
        <dbReference type="Proteomes" id="UP000619238"/>
    </source>
</evidence>
<feature type="domain" description="DUF4332" evidence="2">
    <location>
        <begin position="99"/>
        <end position="217"/>
    </location>
</feature>
<keyword evidence="1" id="KW-0175">Coiled coil</keyword>
<organism evidence="3 4">
    <name type="scientific">Kordia aestuariivivens</name>
    <dbReference type="NCBI Taxonomy" id="2759037"/>
    <lineage>
        <taxon>Bacteria</taxon>
        <taxon>Pseudomonadati</taxon>
        <taxon>Bacteroidota</taxon>
        <taxon>Flavobacteriia</taxon>
        <taxon>Flavobacteriales</taxon>
        <taxon>Flavobacteriaceae</taxon>
        <taxon>Kordia</taxon>
    </lineage>
</organism>
<name>A0ABR7Q6Y5_9FLAO</name>
<proteinExistence type="predicted"/>
<gene>
    <name evidence="3" type="ORF">H2O64_05415</name>
</gene>
<sequence>MGYYIDLKSISIDAYKDILKTKTFIPSWKILENDIDKNLNILKAHQINNLDELLITLKDKSKIQEFSKQSGLPENYLAVLKRVVKGYRPKPNRIKDFTCISEDIVLKLEKTGIKNTLKLYDEILTDEIRSQLSRKAGISDNEIMKLTKLTDLSRIRWVNHTFAYVLLESGYDTAEKVAKADYQELYETIKQLNNERKIYNAHIGVNDMKMIIESAQSLGFEIEY</sequence>
<evidence type="ECO:0000256" key="1">
    <source>
        <dbReference type="SAM" id="Coils"/>
    </source>
</evidence>
<dbReference type="Proteomes" id="UP000619238">
    <property type="component" value="Unassembled WGS sequence"/>
</dbReference>
<keyword evidence="4" id="KW-1185">Reference proteome</keyword>
<evidence type="ECO:0000313" key="3">
    <source>
        <dbReference type="EMBL" id="MBC8754099.1"/>
    </source>
</evidence>
<dbReference type="RefSeq" id="WP_187561139.1">
    <property type="nucleotide sequence ID" value="NZ_JACGWS010000002.1"/>
</dbReference>
<feature type="coiled-coil region" evidence="1">
    <location>
        <begin position="175"/>
        <end position="202"/>
    </location>
</feature>
<evidence type="ECO:0000259" key="2">
    <source>
        <dbReference type="Pfam" id="PF14229"/>
    </source>
</evidence>
<accession>A0ABR7Q6Y5</accession>
<comment type="caution">
    <text evidence="3">The sequence shown here is derived from an EMBL/GenBank/DDBJ whole genome shotgun (WGS) entry which is preliminary data.</text>
</comment>
<reference evidence="3 4" key="1">
    <citation type="submission" date="2020-07" db="EMBL/GenBank/DDBJ databases">
        <title>Description of Kordia aestuariivivens sp. nov., isolated from a tidal flat.</title>
        <authorList>
            <person name="Park S."/>
            <person name="Yoon J.-H."/>
        </authorList>
    </citation>
    <scope>NUCLEOTIDE SEQUENCE [LARGE SCALE GENOMIC DNA]</scope>
    <source>
        <strain evidence="3 4">YSTF-M3</strain>
    </source>
</reference>
<dbReference type="Pfam" id="PF14229">
    <property type="entry name" value="DUF4332"/>
    <property type="match status" value="1"/>
</dbReference>
<dbReference type="EMBL" id="JACGWS010000002">
    <property type="protein sequence ID" value="MBC8754099.1"/>
    <property type="molecule type" value="Genomic_DNA"/>
</dbReference>
<dbReference type="InterPro" id="IPR025567">
    <property type="entry name" value="DUF4332"/>
</dbReference>
<protein>
    <submittedName>
        <fullName evidence="3">DUF4332 domain-containing protein</fullName>
    </submittedName>
</protein>